<evidence type="ECO:0000313" key="6">
    <source>
        <dbReference type="EMBL" id="KPQ09391.1"/>
    </source>
</evidence>
<dbReference type="Proteomes" id="UP000182800">
    <property type="component" value="Unassembled WGS sequence"/>
</dbReference>
<dbReference type="OrthoDB" id="9785695at2"/>
<dbReference type="InterPro" id="IPR020550">
    <property type="entry name" value="Inositol_monophosphatase_CS"/>
</dbReference>
<dbReference type="GO" id="GO:0046872">
    <property type="term" value="F:metal ion binding"/>
    <property type="evidence" value="ECO:0007669"/>
    <property type="project" value="UniProtKB-KW"/>
</dbReference>
<dbReference type="PATRIC" id="fig|1653334.4.peg.728"/>
<sequence length="278" mass="29254">MVFSTDDTAYRIAALADPLREAAREAGAIAQGYFRPGEKTSARIWSKDGGSPVTEADVSVDAFLKIRLSQLLPEAAWLSEETADNDRRIGARLVWIVDPIDGTRAFLSGHRDWSVAIALLLDDAPVLGVVHAPALDTLYEAQAGAGARANGAAITVSSTADLRRAGISGPQPMIDAMIRRVGGMTPLAKVPSLALRLARVAAGDIDVALVSRNARDWDLAAADLILREAGGCVSDMSGTDPRYNAENPVHGALVAASSILHPRLIEAMTGAAEQSRAV</sequence>
<comment type="cofactor">
    <cofactor evidence="5">
        <name>Mg(2+)</name>
        <dbReference type="ChEBI" id="CHEBI:18420"/>
    </cofactor>
</comment>
<evidence type="ECO:0000256" key="2">
    <source>
        <dbReference type="ARBA" id="ARBA00022723"/>
    </source>
</evidence>
<dbReference type="PROSITE" id="PS00630">
    <property type="entry name" value="IMP_2"/>
    <property type="match status" value="1"/>
</dbReference>
<dbReference type="Pfam" id="PF00459">
    <property type="entry name" value="Inositol_P"/>
    <property type="match status" value="1"/>
</dbReference>
<evidence type="ECO:0000256" key="3">
    <source>
        <dbReference type="ARBA" id="ARBA00022801"/>
    </source>
</evidence>
<dbReference type="Gene3D" id="3.40.190.80">
    <property type="match status" value="1"/>
</dbReference>
<keyword evidence="9" id="KW-1185">Reference proteome</keyword>
<protein>
    <submittedName>
        <fullName evidence="6">Myo-inositol-1(Or 4)-monophosphatase</fullName>
        <ecNumber evidence="6">3.1.3.25</ecNumber>
    </submittedName>
</protein>
<dbReference type="SUPFAM" id="SSF56655">
    <property type="entry name" value="Carbohydrate phosphatase"/>
    <property type="match status" value="1"/>
</dbReference>
<evidence type="ECO:0000313" key="9">
    <source>
        <dbReference type="Proteomes" id="UP000182800"/>
    </source>
</evidence>
<dbReference type="CDD" id="cd01638">
    <property type="entry name" value="CysQ"/>
    <property type="match status" value="1"/>
</dbReference>
<dbReference type="InterPro" id="IPR000760">
    <property type="entry name" value="Inositol_monophosphatase-like"/>
</dbReference>
<dbReference type="InterPro" id="IPR020583">
    <property type="entry name" value="Inositol_monoP_metal-BS"/>
</dbReference>
<dbReference type="PANTHER" id="PTHR20854">
    <property type="entry name" value="INOSITOL MONOPHOSPHATASE"/>
    <property type="match status" value="1"/>
</dbReference>
<dbReference type="STRING" id="1653334.GA0071312_1848"/>
<dbReference type="RefSeq" id="WP_074444723.1">
    <property type="nucleotide sequence ID" value="NZ_FMBM01000002.1"/>
</dbReference>
<proteinExistence type="inferred from homology"/>
<dbReference type="GO" id="GO:0007165">
    <property type="term" value="P:signal transduction"/>
    <property type="evidence" value="ECO:0007669"/>
    <property type="project" value="TreeGrafter"/>
</dbReference>
<organism evidence="6 8">
    <name type="scientific">Saliniramus fredricksonii</name>
    <dbReference type="NCBI Taxonomy" id="1653334"/>
    <lineage>
        <taxon>Bacteria</taxon>
        <taxon>Pseudomonadati</taxon>
        <taxon>Pseudomonadota</taxon>
        <taxon>Alphaproteobacteria</taxon>
        <taxon>Hyphomicrobiales</taxon>
        <taxon>Salinarimonadaceae</taxon>
        <taxon>Saliniramus</taxon>
    </lineage>
</organism>
<evidence type="ECO:0000313" key="8">
    <source>
        <dbReference type="Proteomes" id="UP000050497"/>
    </source>
</evidence>
<feature type="binding site" evidence="5">
    <location>
        <position position="80"/>
    </location>
    <ligand>
        <name>Mg(2+)</name>
        <dbReference type="ChEBI" id="CHEBI:18420"/>
        <label>1</label>
        <note>catalytic</note>
    </ligand>
</feature>
<feature type="binding site" evidence="5">
    <location>
        <position position="100"/>
    </location>
    <ligand>
        <name>Mg(2+)</name>
        <dbReference type="ChEBI" id="CHEBI:18420"/>
        <label>1</label>
        <note>catalytic</note>
    </ligand>
</feature>
<keyword evidence="2 5" id="KW-0479">Metal-binding</keyword>
<evidence type="ECO:0000256" key="1">
    <source>
        <dbReference type="ARBA" id="ARBA00009759"/>
    </source>
</evidence>
<evidence type="ECO:0000256" key="4">
    <source>
        <dbReference type="ARBA" id="ARBA00022842"/>
    </source>
</evidence>
<reference evidence="6 8" key="1">
    <citation type="submission" date="2015-09" db="EMBL/GenBank/DDBJ databases">
        <title>Identification and resolution of microdiversity through metagenomic sequencing of parallel consortia.</title>
        <authorList>
            <person name="Nelson W.C."/>
            <person name="Romine M.F."/>
            <person name="Lindemann S.R."/>
        </authorList>
    </citation>
    <scope>NUCLEOTIDE SEQUENCE [LARGE SCALE GENOMIC DNA]</scope>
    <source>
        <strain evidence="6">HL-109</strain>
    </source>
</reference>
<dbReference type="GO" id="GO:0006020">
    <property type="term" value="P:inositol metabolic process"/>
    <property type="evidence" value="ECO:0007669"/>
    <property type="project" value="TreeGrafter"/>
</dbReference>
<gene>
    <name evidence="6" type="primary">suhB-2</name>
    <name evidence="7" type="ORF">GA0071312_1848</name>
    <name evidence="6" type="ORF">HLUCCO17_14915</name>
</gene>
<dbReference type="PROSITE" id="PS00629">
    <property type="entry name" value="IMP_1"/>
    <property type="match status" value="1"/>
</dbReference>
<reference evidence="7 9" key="2">
    <citation type="submission" date="2016-08" db="EMBL/GenBank/DDBJ databases">
        <authorList>
            <person name="Varghese N."/>
            <person name="Submissions Spin"/>
        </authorList>
    </citation>
    <scope>NUCLEOTIDE SEQUENCE [LARGE SCALE GENOMIC DNA]</scope>
    <source>
        <strain evidence="7 9">HL-109</strain>
    </source>
</reference>
<accession>A0A0P7XY38</accession>
<dbReference type="GO" id="GO:0008934">
    <property type="term" value="F:inositol monophosphate 1-phosphatase activity"/>
    <property type="evidence" value="ECO:0007669"/>
    <property type="project" value="TreeGrafter"/>
</dbReference>
<name>A0A0P7XY38_9HYPH</name>
<evidence type="ECO:0000256" key="5">
    <source>
        <dbReference type="PIRSR" id="PIRSR600760-2"/>
    </source>
</evidence>
<feature type="binding site" evidence="5">
    <location>
        <position position="218"/>
    </location>
    <ligand>
        <name>Mg(2+)</name>
        <dbReference type="ChEBI" id="CHEBI:18420"/>
        <label>1</label>
        <note>catalytic</note>
    </ligand>
</feature>
<dbReference type="AlphaFoldDB" id="A0A0P7XY38"/>
<dbReference type="GO" id="GO:0046854">
    <property type="term" value="P:phosphatidylinositol phosphate biosynthetic process"/>
    <property type="evidence" value="ECO:0007669"/>
    <property type="project" value="InterPro"/>
</dbReference>
<dbReference type="EMBL" id="LJSX01000028">
    <property type="protein sequence ID" value="KPQ09391.1"/>
    <property type="molecule type" value="Genomic_DNA"/>
</dbReference>
<dbReference type="Gene3D" id="3.30.540.10">
    <property type="entry name" value="Fructose-1,6-Bisphosphatase, subunit A, domain 1"/>
    <property type="match status" value="1"/>
</dbReference>
<dbReference type="Proteomes" id="UP000050497">
    <property type="component" value="Unassembled WGS sequence"/>
</dbReference>
<feature type="binding site" evidence="5">
    <location>
        <position position="98"/>
    </location>
    <ligand>
        <name>Mg(2+)</name>
        <dbReference type="ChEBI" id="CHEBI:18420"/>
        <label>1</label>
        <note>catalytic</note>
    </ligand>
</feature>
<evidence type="ECO:0000313" key="7">
    <source>
        <dbReference type="EMBL" id="SCC80919.1"/>
    </source>
</evidence>
<comment type="similarity">
    <text evidence="1">Belongs to the inositol monophosphatase superfamily.</text>
</comment>
<dbReference type="PANTHER" id="PTHR20854:SF4">
    <property type="entry name" value="INOSITOL-1-MONOPHOSPHATASE-RELATED"/>
    <property type="match status" value="1"/>
</dbReference>
<feature type="binding site" evidence="5">
    <location>
        <position position="101"/>
    </location>
    <ligand>
        <name>Mg(2+)</name>
        <dbReference type="ChEBI" id="CHEBI:18420"/>
        <label>1</label>
        <note>catalytic</note>
    </ligand>
</feature>
<dbReference type="EMBL" id="FMBM01000002">
    <property type="protein sequence ID" value="SCC80919.1"/>
    <property type="molecule type" value="Genomic_DNA"/>
</dbReference>
<dbReference type="EC" id="3.1.3.25" evidence="6"/>
<keyword evidence="4 5" id="KW-0460">Magnesium</keyword>
<dbReference type="PRINTS" id="PR00377">
    <property type="entry name" value="IMPHPHTASES"/>
</dbReference>
<keyword evidence="3 6" id="KW-0378">Hydrolase</keyword>
<comment type="caution">
    <text evidence="6">The sequence shown here is derived from an EMBL/GenBank/DDBJ whole genome shotgun (WGS) entry which is preliminary data.</text>
</comment>